<comment type="caution">
    <text evidence="2">The sequence shown here is derived from an EMBL/GenBank/DDBJ whole genome shotgun (WGS) entry which is preliminary data.</text>
</comment>
<reference evidence="2 3" key="1">
    <citation type="submission" date="2021-04" db="EMBL/GenBank/DDBJ databases">
        <title>Mariniflexile gromovii gen. nov., sp. nov., a gliding bacterium isolated from the sea urchin Strongylocentrotus intermedius.</title>
        <authorList>
            <person name="Ko S."/>
            <person name="Le V."/>
            <person name="Ahn C.-Y."/>
            <person name="Oh H.-M."/>
        </authorList>
    </citation>
    <scope>NUCLEOTIDE SEQUENCE [LARGE SCALE GENOMIC DNA]</scope>
    <source>
        <strain evidence="2 3">KCTC 12570</strain>
    </source>
</reference>
<gene>
    <name evidence="2" type="ORF">J8H85_13250</name>
</gene>
<evidence type="ECO:0000256" key="1">
    <source>
        <dbReference type="SAM" id="Coils"/>
    </source>
</evidence>
<dbReference type="EMBL" id="JAGJCB010000013">
    <property type="protein sequence ID" value="MBP0904802.1"/>
    <property type="molecule type" value="Genomic_DNA"/>
</dbReference>
<dbReference type="PROSITE" id="PS51257">
    <property type="entry name" value="PROKAR_LIPOPROTEIN"/>
    <property type="match status" value="1"/>
</dbReference>
<keyword evidence="1" id="KW-0175">Coiled coil</keyword>
<name>A0ABS4BW34_9FLAO</name>
<sequence>MKLKRIIPILTLGLLMACGSSEKVIMEDGKVYEIKGSKFFNNGTNVTEQLTANEKEIIKTNLQKRLEAEKIANEKQETIEAEQQRLETIQEEAKRKQKELEKEQELLEEKLEAKEDARKDFLKAKERLQSKQEKYQRLKEKGKLSPLDEEKWKARFLDLEADIEEANQILKNLK</sequence>
<evidence type="ECO:0000313" key="3">
    <source>
        <dbReference type="Proteomes" id="UP000670776"/>
    </source>
</evidence>
<organism evidence="2 3">
    <name type="scientific">Mariniflexile gromovii</name>
    <dbReference type="NCBI Taxonomy" id="362523"/>
    <lineage>
        <taxon>Bacteria</taxon>
        <taxon>Pseudomonadati</taxon>
        <taxon>Bacteroidota</taxon>
        <taxon>Flavobacteriia</taxon>
        <taxon>Flavobacteriales</taxon>
        <taxon>Flavobacteriaceae</taxon>
        <taxon>Mariniflexile</taxon>
    </lineage>
</organism>
<dbReference type="RefSeq" id="WP_209655689.1">
    <property type="nucleotide sequence ID" value="NZ_JAGJCB010000013.1"/>
</dbReference>
<evidence type="ECO:0000313" key="2">
    <source>
        <dbReference type="EMBL" id="MBP0904802.1"/>
    </source>
</evidence>
<proteinExistence type="predicted"/>
<keyword evidence="3" id="KW-1185">Reference proteome</keyword>
<accession>A0ABS4BW34</accession>
<feature type="coiled-coil region" evidence="1">
    <location>
        <begin position="65"/>
        <end position="141"/>
    </location>
</feature>
<protein>
    <recommendedName>
        <fullName evidence="4">Lipoprotein</fullName>
    </recommendedName>
</protein>
<dbReference type="Proteomes" id="UP000670776">
    <property type="component" value="Unassembled WGS sequence"/>
</dbReference>
<evidence type="ECO:0008006" key="4">
    <source>
        <dbReference type="Google" id="ProtNLM"/>
    </source>
</evidence>